<dbReference type="EMBL" id="LAZR01028243">
    <property type="protein sequence ID" value="KKL63223.1"/>
    <property type="molecule type" value="Genomic_DNA"/>
</dbReference>
<dbReference type="AlphaFoldDB" id="A0A0F9DN98"/>
<proteinExistence type="predicted"/>
<sequence>IRICFQTGDLYSSDELYIFIKDKKENFLIPMDAIGTLELWGEIIDRELFDANLAIQIATEADGTLHCWPEITREEINKFSKKKG</sequence>
<evidence type="ECO:0000313" key="1">
    <source>
        <dbReference type="EMBL" id="KKL63223.1"/>
    </source>
</evidence>
<accession>A0A0F9DN98</accession>
<feature type="non-terminal residue" evidence="1">
    <location>
        <position position="1"/>
    </location>
</feature>
<gene>
    <name evidence="1" type="ORF">LCGC14_2177270</name>
</gene>
<comment type="caution">
    <text evidence="1">The sequence shown here is derived from an EMBL/GenBank/DDBJ whole genome shotgun (WGS) entry which is preliminary data.</text>
</comment>
<name>A0A0F9DN98_9ZZZZ</name>
<protein>
    <submittedName>
        <fullName evidence="1">Uncharacterized protein</fullName>
    </submittedName>
</protein>
<organism evidence="1">
    <name type="scientific">marine sediment metagenome</name>
    <dbReference type="NCBI Taxonomy" id="412755"/>
    <lineage>
        <taxon>unclassified sequences</taxon>
        <taxon>metagenomes</taxon>
        <taxon>ecological metagenomes</taxon>
    </lineage>
</organism>
<reference evidence="1" key="1">
    <citation type="journal article" date="2015" name="Nature">
        <title>Complex archaea that bridge the gap between prokaryotes and eukaryotes.</title>
        <authorList>
            <person name="Spang A."/>
            <person name="Saw J.H."/>
            <person name="Jorgensen S.L."/>
            <person name="Zaremba-Niedzwiedzka K."/>
            <person name="Martijn J."/>
            <person name="Lind A.E."/>
            <person name="van Eijk R."/>
            <person name="Schleper C."/>
            <person name="Guy L."/>
            <person name="Ettema T.J."/>
        </authorList>
    </citation>
    <scope>NUCLEOTIDE SEQUENCE</scope>
</reference>